<comment type="caution">
    <text evidence="1">The sequence shown here is derived from an EMBL/GenBank/DDBJ whole genome shotgun (WGS) entry which is preliminary data.</text>
</comment>
<gene>
    <name evidence="1" type="ORF">HPB49_003578</name>
</gene>
<reference evidence="1" key="1">
    <citation type="submission" date="2020-05" db="EMBL/GenBank/DDBJ databases">
        <title>Large-scale comparative analyses of tick genomes elucidate their genetic diversity and vector capacities.</title>
        <authorList>
            <person name="Jia N."/>
            <person name="Wang J."/>
            <person name="Shi W."/>
            <person name="Du L."/>
            <person name="Sun Y."/>
            <person name="Zhan W."/>
            <person name="Jiang J."/>
            <person name="Wang Q."/>
            <person name="Zhang B."/>
            <person name="Ji P."/>
            <person name="Sakyi L.B."/>
            <person name="Cui X."/>
            <person name="Yuan T."/>
            <person name="Jiang B."/>
            <person name="Yang W."/>
            <person name="Lam T.T.-Y."/>
            <person name="Chang Q."/>
            <person name="Ding S."/>
            <person name="Wang X."/>
            <person name="Zhu J."/>
            <person name="Ruan X."/>
            <person name="Zhao L."/>
            <person name="Wei J."/>
            <person name="Que T."/>
            <person name="Du C."/>
            <person name="Cheng J."/>
            <person name="Dai P."/>
            <person name="Han X."/>
            <person name="Huang E."/>
            <person name="Gao Y."/>
            <person name="Liu J."/>
            <person name="Shao H."/>
            <person name="Ye R."/>
            <person name="Li L."/>
            <person name="Wei W."/>
            <person name="Wang X."/>
            <person name="Wang C."/>
            <person name="Yang T."/>
            <person name="Huo Q."/>
            <person name="Li W."/>
            <person name="Guo W."/>
            <person name="Chen H."/>
            <person name="Zhou L."/>
            <person name="Ni X."/>
            <person name="Tian J."/>
            <person name="Zhou Y."/>
            <person name="Sheng Y."/>
            <person name="Liu T."/>
            <person name="Pan Y."/>
            <person name="Xia L."/>
            <person name="Li J."/>
            <person name="Zhao F."/>
            <person name="Cao W."/>
        </authorList>
    </citation>
    <scope>NUCLEOTIDE SEQUENCE</scope>
    <source>
        <strain evidence="1">Dsil-2018</strain>
    </source>
</reference>
<organism evidence="1 2">
    <name type="scientific">Dermacentor silvarum</name>
    <name type="common">Tick</name>
    <dbReference type="NCBI Taxonomy" id="543639"/>
    <lineage>
        <taxon>Eukaryota</taxon>
        <taxon>Metazoa</taxon>
        <taxon>Ecdysozoa</taxon>
        <taxon>Arthropoda</taxon>
        <taxon>Chelicerata</taxon>
        <taxon>Arachnida</taxon>
        <taxon>Acari</taxon>
        <taxon>Parasitiformes</taxon>
        <taxon>Ixodida</taxon>
        <taxon>Ixodoidea</taxon>
        <taxon>Ixodidae</taxon>
        <taxon>Rhipicephalinae</taxon>
        <taxon>Dermacentor</taxon>
    </lineage>
</organism>
<accession>A0ACB8DTL9</accession>
<evidence type="ECO:0000313" key="2">
    <source>
        <dbReference type="Proteomes" id="UP000821865"/>
    </source>
</evidence>
<proteinExistence type="predicted"/>
<name>A0ACB8DTL9_DERSI</name>
<keyword evidence="2" id="KW-1185">Reference proteome</keyword>
<protein>
    <submittedName>
        <fullName evidence="1">Uncharacterized protein</fullName>
    </submittedName>
</protein>
<dbReference type="EMBL" id="CM023470">
    <property type="protein sequence ID" value="KAH7977782.1"/>
    <property type="molecule type" value="Genomic_DNA"/>
</dbReference>
<evidence type="ECO:0000313" key="1">
    <source>
        <dbReference type="EMBL" id="KAH7977782.1"/>
    </source>
</evidence>
<sequence length="180" mass="18810">MTNFLAHSQEAIAAQLSRVAGAHRIRVNFLLNIVAADAATDAPLDPLLAVTEICGVPVRTTTAPADSCTGYVFGVERNLSDDTLLALSGPELALSRVLRYLGASVRAETLSSVSRAGSSLLRSHCLRCAGPCSGSARVLGSATTVAPTAMWPRPAPRNNVAFVVRVPTKRPAARPDKPPA</sequence>
<dbReference type="Proteomes" id="UP000821865">
    <property type="component" value="Chromosome 1"/>
</dbReference>